<protein>
    <recommendedName>
        <fullName evidence="1">N-acetylmuramidase domain-containing protein</fullName>
    </recommendedName>
</protein>
<evidence type="ECO:0000313" key="2">
    <source>
        <dbReference type="EMBL" id="GLS25251.1"/>
    </source>
</evidence>
<organism evidence="2 3">
    <name type="scientific">Marinibactrum halimedae</name>
    <dbReference type="NCBI Taxonomy" id="1444977"/>
    <lineage>
        <taxon>Bacteria</taxon>
        <taxon>Pseudomonadati</taxon>
        <taxon>Pseudomonadota</taxon>
        <taxon>Gammaproteobacteria</taxon>
        <taxon>Cellvibrionales</taxon>
        <taxon>Cellvibrionaceae</taxon>
        <taxon>Marinibactrum</taxon>
    </lineage>
</organism>
<gene>
    <name evidence="2" type="ORF">GCM10007877_09650</name>
</gene>
<dbReference type="RefSeq" id="WP_232594484.1">
    <property type="nucleotide sequence ID" value="NZ_BSPD01000027.1"/>
</dbReference>
<dbReference type="InterPro" id="IPR024408">
    <property type="entry name" value="Muramidase"/>
</dbReference>
<feature type="domain" description="N-acetylmuramidase" evidence="1">
    <location>
        <begin position="128"/>
        <end position="295"/>
    </location>
</feature>
<name>A0AA37WMJ4_9GAMM</name>
<dbReference type="Proteomes" id="UP001156870">
    <property type="component" value="Unassembled WGS sequence"/>
</dbReference>
<dbReference type="Pfam" id="PF11860">
    <property type="entry name" value="Muramidase"/>
    <property type="match status" value="1"/>
</dbReference>
<evidence type="ECO:0000313" key="3">
    <source>
        <dbReference type="Proteomes" id="UP001156870"/>
    </source>
</evidence>
<evidence type="ECO:0000259" key="1">
    <source>
        <dbReference type="Pfam" id="PF11860"/>
    </source>
</evidence>
<dbReference type="AlphaFoldDB" id="A0AA37WMJ4"/>
<proteinExistence type="predicted"/>
<keyword evidence="3" id="KW-1185">Reference proteome</keyword>
<sequence length="296" mass="32941">MEALKIQASVGAGGVNQKEDVKQVQLALNTLSKVIGLEKQLLVDGSVGSNPDNSKTIQAIGQFQQVVLKTARPDGRIDPGKNTHKAIHSALEKQEKNILPWIFVPRIVPKQGLSDKDFIAAAHTLSCEVAAVKAVSDVESSGKGFFDNGAPVLLFEAHHFSKFTEGRYNESHPSISSKQWDRSLYFGGEREYLRLQEAVQLDRSAALKSASYGRYQLMGFNHHLAGYDDVDALVTDMFLDERHHLMAFVRFIQSNTAMHQAIKSKDWASFARAYNGPSYAQNQYDERLSNAYQQLV</sequence>
<comment type="caution">
    <text evidence="2">The sequence shown here is derived from an EMBL/GenBank/DDBJ whole genome shotgun (WGS) entry which is preliminary data.</text>
</comment>
<reference evidence="2 3" key="1">
    <citation type="journal article" date="2014" name="Int. J. Syst. Evol. Microbiol.">
        <title>Complete genome sequence of Corynebacterium casei LMG S-19264T (=DSM 44701T), isolated from a smear-ripened cheese.</title>
        <authorList>
            <consortium name="US DOE Joint Genome Institute (JGI-PGF)"/>
            <person name="Walter F."/>
            <person name="Albersmeier A."/>
            <person name="Kalinowski J."/>
            <person name="Ruckert C."/>
        </authorList>
    </citation>
    <scope>NUCLEOTIDE SEQUENCE [LARGE SCALE GENOMIC DNA]</scope>
    <source>
        <strain evidence="2 3">NBRC 110095</strain>
    </source>
</reference>
<accession>A0AA37WMJ4</accession>
<dbReference type="EMBL" id="BSPD01000027">
    <property type="protein sequence ID" value="GLS25251.1"/>
    <property type="molecule type" value="Genomic_DNA"/>
</dbReference>